<dbReference type="OrthoDB" id="4985585at2759"/>
<dbReference type="InterPro" id="IPR011051">
    <property type="entry name" value="RmlC_Cupin_sf"/>
</dbReference>
<organism evidence="1 2">
    <name type="scientific">Coleophoma cylindrospora</name>
    <dbReference type="NCBI Taxonomy" id="1849047"/>
    <lineage>
        <taxon>Eukaryota</taxon>
        <taxon>Fungi</taxon>
        <taxon>Dikarya</taxon>
        <taxon>Ascomycota</taxon>
        <taxon>Pezizomycotina</taxon>
        <taxon>Leotiomycetes</taxon>
        <taxon>Helotiales</taxon>
        <taxon>Dermateaceae</taxon>
        <taxon>Coleophoma</taxon>
    </lineage>
</organism>
<dbReference type="InterPro" id="IPR014710">
    <property type="entry name" value="RmlC-like_jellyroll"/>
</dbReference>
<comment type="caution">
    <text evidence="1">The sequence shown here is derived from an EMBL/GenBank/DDBJ whole genome shotgun (WGS) entry which is preliminary data.</text>
</comment>
<sequence>MPLEVKTKAEAYKTALVFPGNPNLRLSDVHGSVKAEGSLKPLATGYFFLAKDESVNKPFPEYTYDETGIVIEGSLILSEGVVTKTLKAGDTFFIPKGSKIAFNTEDYTIVYKVGGRWIGEY</sequence>
<gene>
    <name evidence="1" type="ORF">BP6252_00006</name>
</gene>
<dbReference type="AlphaFoldDB" id="A0A3D8SP62"/>
<evidence type="ECO:0000313" key="1">
    <source>
        <dbReference type="EMBL" id="RDW87974.1"/>
    </source>
</evidence>
<dbReference type="Gene3D" id="2.60.120.10">
    <property type="entry name" value="Jelly Rolls"/>
    <property type="match status" value="1"/>
</dbReference>
<dbReference type="EMBL" id="PDLM01000001">
    <property type="protein sequence ID" value="RDW87974.1"/>
    <property type="molecule type" value="Genomic_DNA"/>
</dbReference>
<dbReference type="InterPro" id="IPR010424">
    <property type="entry name" value="EutQ"/>
</dbReference>
<dbReference type="PANTHER" id="PTHR36169">
    <property type="entry name" value="ETHANOLAMINE UTILIZATION PROTEIN EUTQ"/>
    <property type="match status" value="1"/>
</dbReference>
<protein>
    <recommendedName>
        <fullName evidence="3">(S)-ureidoglycine aminohydrolase cupin domain-containing protein</fullName>
    </recommendedName>
</protein>
<evidence type="ECO:0008006" key="3">
    <source>
        <dbReference type="Google" id="ProtNLM"/>
    </source>
</evidence>
<reference evidence="1 2" key="1">
    <citation type="journal article" date="2018" name="IMA Fungus">
        <title>IMA Genome-F 9: Draft genome sequence of Annulohypoxylon stygium, Aspergillus mulundensis, Berkeleyomyces basicola (syn. Thielaviopsis basicola), Ceratocystis smalleyi, two Cercospora beticola strains, Coleophoma cylindrospora, Fusarium fracticaudum, Phialophora cf. hyalina, and Morchella septimelata.</title>
        <authorList>
            <person name="Wingfield B.D."/>
            <person name="Bills G.F."/>
            <person name="Dong Y."/>
            <person name="Huang W."/>
            <person name="Nel W.J."/>
            <person name="Swalarsk-Parry B.S."/>
            <person name="Vaghefi N."/>
            <person name="Wilken P.M."/>
            <person name="An Z."/>
            <person name="de Beer Z.W."/>
            <person name="De Vos L."/>
            <person name="Chen L."/>
            <person name="Duong T.A."/>
            <person name="Gao Y."/>
            <person name="Hammerbacher A."/>
            <person name="Kikkert J.R."/>
            <person name="Li Y."/>
            <person name="Li H."/>
            <person name="Li K."/>
            <person name="Li Q."/>
            <person name="Liu X."/>
            <person name="Ma X."/>
            <person name="Naidoo K."/>
            <person name="Pethybridge S.J."/>
            <person name="Sun J."/>
            <person name="Steenkamp E.T."/>
            <person name="van der Nest M.A."/>
            <person name="van Wyk S."/>
            <person name="Wingfield M.J."/>
            <person name="Xiong C."/>
            <person name="Yue Q."/>
            <person name="Zhang X."/>
        </authorList>
    </citation>
    <scope>NUCLEOTIDE SEQUENCE [LARGE SCALE GENOMIC DNA]</scope>
    <source>
        <strain evidence="1 2">BP6252</strain>
    </source>
</reference>
<dbReference type="SUPFAM" id="SSF51182">
    <property type="entry name" value="RmlC-like cupins"/>
    <property type="match status" value="1"/>
</dbReference>
<dbReference type="PANTHER" id="PTHR36169:SF1">
    <property type="entry name" value="ACETATE KINASE EUTQ"/>
    <property type="match status" value="1"/>
</dbReference>
<name>A0A3D8SP62_9HELO</name>
<dbReference type="Pfam" id="PF06249">
    <property type="entry name" value="EutQ"/>
    <property type="match status" value="1"/>
</dbReference>
<proteinExistence type="predicted"/>
<keyword evidence="2" id="KW-1185">Reference proteome</keyword>
<accession>A0A3D8SP62</accession>
<dbReference type="Proteomes" id="UP000256645">
    <property type="component" value="Unassembled WGS sequence"/>
</dbReference>
<evidence type="ECO:0000313" key="2">
    <source>
        <dbReference type="Proteomes" id="UP000256645"/>
    </source>
</evidence>